<dbReference type="GO" id="GO:0071555">
    <property type="term" value="P:cell wall organization"/>
    <property type="evidence" value="ECO:0007669"/>
    <property type="project" value="UniProtKB-KW"/>
</dbReference>
<dbReference type="Pfam" id="PF01565">
    <property type="entry name" value="FAD_binding_4"/>
    <property type="match status" value="1"/>
</dbReference>
<dbReference type="GO" id="GO:0009252">
    <property type="term" value="P:peptidoglycan biosynthetic process"/>
    <property type="evidence" value="ECO:0007669"/>
    <property type="project" value="UniProtKB-UniRule"/>
</dbReference>
<organism evidence="5 6">
    <name type="scientific">Novosphingobium resinovorum</name>
    <dbReference type="NCBI Taxonomy" id="158500"/>
    <lineage>
        <taxon>Bacteria</taxon>
        <taxon>Pseudomonadati</taxon>
        <taxon>Pseudomonadota</taxon>
        <taxon>Alphaproteobacteria</taxon>
        <taxon>Sphingomonadales</taxon>
        <taxon>Sphingomonadaceae</taxon>
        <taxon>Novosphingobium</taxon>
    </lineage>
</organism>
<dbReference type="GO" id="GO:0008762">
    <property type="term" value="F:UDP-N-acetylmuramate dehydrogenase activity"/>
    <property type="evidence" value="ECO:0007669"/>
    <property type="project" value="UniProtKB-UniRule"/>
</dbReference>
<keyword evidence="6" id="KW-1185">Reference proteome</keyword>
<dbReference type="PANTHER" id="PTHR21071:SF4">
    <property type="entry name" value="UDP-N-ACETYLENOLPYRUVOYLGLUCOSAMINE REDUCTASE"/>
    <property type="match status" value="1"/>
</dbReference>
<comment type="pathway">
    <text evidence="3">Cell wall biogenesis; peptidoglycan biosynthesis.</text>
</comment>
<keyword evidence="1 3" id="KW-0285">Flavoprotein</keyword>
<evidence type="ECO:0000313" key="6">
    <source>
        <dbReference type="Proteomes" id="UP000094626"/>
    </source>
</evidence>
<dbReference type="GO" id="GO:0051301">
    <property type="term" value="P:cell division"/>
    <property type="evidence" value="ECO:0007669"/>
    <property type="project" value="UniProtKB-KW"/>
</dbReference>
<comment type="subcellular location">
    <subcellularLocation>
        <location evidence="3">Cytoplasm</location>
    </subcellularLocation>
</comment>
<dbReference type="OrthoDB" id="9804753at2"/>
<dbReference type="EC" id="1.3.1.98" evidence="3"/>
<keyword evidence="3" id="KW-0963">Cytoplasm</keyword>
<comment type="similarity">
    <text evidence="3">Belongs to the MurB family.</text>
</comment>
<dbReference type="Gene3D" id="3.30.43.10">
    <property type="entry name" value="Uridine Diphospho-n-acetylenolpyruvylglucosamine Reductase, domain 2"/>
    <property type="match status" value="1"/>
</dbReference>
<dbReference type="InterPro" id="IPR016169">
    <property type="entry name" value="FAD-bd_PCMH_sub2"/>
</dbReference>
<sequence length="336" mass="37960">MKDTMATVTEALRSAGIEYCENLDLSTHTYLRTGGRARLVAYPRSTEDVVAIFAMIAHSGLPYKVIGNTSNLLFEDGQDYTFLISIMKMDAVSHDPQSGVFAAQAGVMMPELARQALYASTSGFEGLEGIPGTVAGGLFMNAGAYGYELKDVLTHAELVHPDGSIEQFTTQQLALAHRTSVLRQEKAGSIVTRLFFKGKPGDRDKIFSRMELYHAKRHKYQDFMYPNLGSIFSGSPYRVLGRRDNIYRIRSAIYFLFRYKLKVFHKESPINRRWLNNLAMARFPVLRYEIQPFSDKTLNCLVNRGQGTDAMIKFIRDLEHMAQGEIPLENEIVEPF</sequence>
<comment type="function">
    <text evidence="3">Cell wall formation.</text>
</comment>
<dbReference type="InterPro" id="IPR006094">
    <property type="entry name" value="Oxid_FAD_bind_N"/>
</dbReference>
<comment type="caution">
    <text evidence="3">Lacks conserved residue(s) required for the propagation of feature annotation.</text>
</comment>
<accession>A0A1D8A5K1</accession>
<keyword evidence="3" id="KW-0131">Cell cycle</keyword>
<name>A0A1D8A5K1_9SPHN</name>
<comment type="cofactor">
    <cofactor evidence="3">
        <name>FAD</name>
        <dbReference type="ChEBI" id="CHEBI:57692"/>
    </cofactor>
</comment>
<dbReference type="KEGG" id="nre:BES08_11915"/>
<evidence type="ECO:0000313" key="5">
    <source>
        <dbReference type="EMBL" id="AOR77375.1"/>
    </source>
</evidence>
<feature type="active site" evidence="3">
    <location>
        <position position="178"/>
    </location>
</feature>
<dbReference type="AlphaFoldDB" id="A0A1D8A5K1"/>
<keyword evidence="3" id="KW-0560">Oxidoreductase</keyword>
<dbReference type="SUPFAM" id="SSF56176">
    <property type="entry name" value="FAD-binding/transporter-associated domain-like"/>
    <property type="match status" value="1"/>
</dbReference>
<evidence type="ECO:0000256" key="2">
    <source>
        <dbReference type="ARBA" id="ARBA00022827"/>
    </source>
</evidence>
<dbReference type="RefSeq" id="WP_069708408.1">
    <property type="nucleotide sequence ID" value="NZ_CP017075.1"/>
</dbReference>
<evidence type="ECO:0000256" key="1">
    <source>
        <dbReference type="ARBA" id="ARBA00022630"/>
    </source>
</evidence>
<feature type="domain" description="FAD-binding PCMH-type" evidence="4">
    <location>
        <begin position="32"/>
        <end position="201"/>
    </location>
</feature>
<comment type="catalytic activity">
    <reaction evidence="3">
        <text>UDP-N-acetyl-alpha-D-muramate + NADP(+) = UDP-N-acetyl-3-O-(1-carboxyvinyl)-alpha-D-glucosamine + NADPH + H(+)</text>
        <dbReference type="Rhea" id="RHEA:12248"/>
        <dbReference type="ChEBI" id="CHEBI:15378"/>
        <dbReference type="ChEBI" id="CHEBI:57783"/>
        <dbReference type="ChEBI" id="CHEBI:58349"/>
        <dbReference type="ChEBI" id="CHEBI:68483"/>
        <dbReference type="ChEBI" id="CHEBI:70757"/>
        <dbReference type="EC" id="1.3.1.98"/>
    </reaction>
</comment>
<dbReference type="InterPro" id="IPR003170">
    <property type="entry name" value="MurB"/>
</dbReference>
<dbReference type="InterPro" id="IPR036318">
    <property type="entry name" value="FAD-bd_PCMH-like_sf"/>
</dbReference>
<evidence type="ECO:0000259" key="4">
    <source>
        <dbReference type="PROSITE" id="PS51387"/>
    </source>
</evidence>
<reference evidence="6" key="1">
    <citation type="journal article" date="2017" name="J. Biotechnol.">
        <title>Complete genome sequence of Novosphingobium resinovorum SA1, a versatile xenobiotic-degrading bacterium capable of utilizing sulfanilic acid.</title>
        <authorList>
            <person name="Hegedus B."/>
            <person name="Kos P.B."/>
            <person name="Balint B."/>
            <person name="Maroti G."/>
            <person name="Gan H.M."/>
            <person name="Perei K."/>
            <person name="Rakhely G."/>
        </authorList>
    </citation>
    <scope>NUCLEOTIDE SEQUENCE [LARGE SCALE GENOMIC DNA]</scope>
    <source>
        <strain evidence="6">SA1</strain>
    </source>
</reference>
<keyword evidence="3" id="KW-0132">Cell division</keyword>
<keyword evidence="3" id="KW-0521">NADP</keyword>
<dbReference type="PROSITE" id="PS51387">
    <property type="entry name" value="FAD_PCMH"/>
    <property type="match status" value="1"/>
</dbReference>
<dbReference type="Proteomes" id="UP000094626">
    <property type="component" value="Chromosome"/>
</dbReference>
<protein>
    <recommendedName>
        <fullName evidence="3">UDP-N-acetylenolpyruvoylglucosamine reductase</fullName>
        <ecNumber evidence="3">1.3.1.98</ecNumber>
    </recommendedName>
    <alternativeName>
        <fullName evidence="3">UDP-N-acetylmuramate dehydrogenase</fullName>
    </alternativeName>
</protein>
<dbReference type="InterPro" id="IPR016166">
    <property type="entry name" value="FAD-bd_PCMH"/>
</dbReference>
<keyword evidence="3" id="KW-0573">Peptidoglycan synthesis</keyword>
<keyword evidence="3" id="KW-0133">Cell shape</keyword>
<gene>
    <name evidence="3" type="primary">murB</name>
    <name evidence="5" type="ORF">BES08_11915</name>
</gene>
<keyword evidence="3" id="KW-0961">Cell wall biogenesis/degradation</keyword>
<dbReference type="UniPathway" id="UPA00219"/>
<dbReference type="GO" id="GO:0005829">
    <property type="term" value="C:cytosol"/>
    <property type="evidence" value="ECO:0007669"/>
    <property type="project" value="TreeGrafter"/>
</dbReference>
<dbReference type="HAMAP" id="MF_00037">
    <property type="entry name" value="MurB"/>
    <property type="match status" value="1"/>
</dbReference>
<proteinExistence type="inferred from homology"/>
<dbReference type="GO" id="GO:0071949">
    <property type="term" value="F:FAD binding"/>
    <property type="evidence" value="ECO:0007669"/>
    <property type="project" value="InterPro"/>
</dbReference>
<dbReference type="PANTHER" id="PTHR21071">
    <property type="entry name" value="UDP-N-ACETYLENOLPYRUVOYLGLUCOSAMINE REDUCTASE"/>
    <property type="match status" value="1"/>
</dbReference>
<dbReference type="EMBL" id="CP017075">
    <property type="protein sequence ID" value="AOR77375.1"/>
    <property type="molecule type" value="Genomic_DNA"/>
</dbReference>
<dbReference type="GO" id="GO:0008360">
    <property type="term" value="P:regulation of cell shape"/>
    <property type="evidence" value="ECO:0007669"/>
    <property type="project" value="UniProtKB-KW"/>
</dbReference>
<keyword evidence="2 3" id="KW-0274">FAD</keyword>
<feature type="active site" description="Proton donor" evidence="3">
    <location>
        <position position="230"/>
    </location>
</feature>
<dbReference type="Gene3D" id="3.30.465.10">
    <property type="match status" value="1"/>
</dbReference>
<dbReference type="InterPro" id="IPR016167">
    <property type="entry name" value="FAD-bd_PCMH_sub1"/>
</dbReference>
<evidence type="ECO:0000256" key="3">
    <source>
        <dbReference type="HAMAP-Rule" id="MF_00037"/>
    </source>
</evidence>